<sequence length="165" mass="18438">MSRVHYRLALFAVPKNYKLVAAPLFELYDNAQGYGPIISSLPQALCRYRTYINLVNTWPIEVFDPHRFQIFLWSSGSGARPTQPREDNLLRSYLNKQVAAPVEIISWRVHYADHMILSSPTGAVPRQTATPTSCEKDAFKQADFSSSGTAPSDGGELNPPRVKGL</sequence>
<protein>
    <submittedName>
        <fullName evidence="2">Uncharacterized protein</fullName>
    </submittedName>
</protein>
<proteinExistence type="predicted"/>
<dbReference type="GO" id="GO:0005849">
    <property type="term" value="C:mRNA cleavage factor complex"/>
    <property type="evidence" value="ECO:0007669"/>
    <property type="project" value="InterPro"/>
</dbReference>
<reference evidence="2" key="1">
    <citation type="submission" date="2020-11" db="EMBL/GenBank/DDBJ databases">
        <authorList>
            <person name="Tran Van P."/>
        </authorList>
    </citation>
    <scope>NUCLEOTIDE SEQUENCE</scope>
</reference>
<dbReference type="InterPro" id="IPR016706">
    <property type="entry name" value="Cleav_polyA_spec_factor_su5"/>
</dbReference>
<dbReference type="AlphaFoldDB" id="A0A7R9DXL2"/>
<name>A0A7R9DXL2_9NEOP</name>
<feature type="region of interest" description="Disordered" evidence="1">
    <location>
        <begin position="141"/>
        <end position="165"/>
    </location>
</feature>
<dbReference type="EMBL" id="OB792663">
    <property type="protein sequence ID" value="CAD7423289.1"/>
    <property type="molecule type" value="Genomic_DNA"/>
</dbReference>
<evidence type="ECO:0000256" key="1">
    <source>
        <dbReference type="SAM" id="MobiDB-lite"/>
    </source>
</evidence>
<evidence type="ECO:0000313" key="2">
    <source>
        <dbReference type="EMBL" id="CAD7423289.1"/>
    </source>
</evidence>
<dbReference type="Pfam" id="PF13869">
    <property type="entry name" value="NUDIX_2"/>
    <property type="match status" value="1"/>
</dbReference>
<dbReference type="GO" id="GO:0031124">
    <property type="term" value="P:mRNA 3'-end processing"/>
    <property type="evidence" value="ECO:0007669"/>
    <property type="project" value="InterPro"/>
</dbReference>
<dbReference type="Gene3D" id="3.90.79.10">
    <property type="entry name" value="Nucleoside Triphosphate Pyrophosphohydrolase"/>
    <property type="match status" value="1"/>
</dbReference>
<gene>
    <name evidence="2" type="ORF">TMSB3V08_LOCUS280</name>
</gene>
<accession>A0A7R9DXL2</accession>
<dbReference type="GO" id="GO:0003729">
    <property type="term" value="F:mRNA binding"/>
    <property type="evidence" value="ECO:0007669"/>
    <property type="project" value="InterPro"/>
</dbReference>
<dbReference type="PANTHER" id="PTHR13047">
    <property type="entry name" value="PRE-MRNA CLEAVAGE FACTOR IM, 25KD SUBUNIT"/>
    <property type="match status" value="1"/>
</dbReference>
<organism evidence="2">
    <name type="scientific">Timema monikensis</name>
    <dbReference type="NCBI Taxonomy" id="170555"/>
    <lineage>
        <taxon>Eukaryota</taxon>
        <taxon>Metazoa</taxon>
        <taxon>Ecdysozoa</taxon>
        <taxon>Arthropoda</taxon>
        <taxon>Hexapoda</taxon>
        <taxon>Insecta</taxon>
        <taxon>Pterygota</taxon>
        <taxon>Neoptera</taxon>
        <taxon>Polyneoptera</taxon>
        <taxon>Phasmatodea</taxon>
        <taxon>Timematodea</taxon>
        <taxon>Timematoidea</taxon>
        <taxon>Timematidae</taxon>
        <taxon>Timema</taxon>
    </lineage>
</organism>